<feature type="domain" description="Major facilitator superfamily (MFS) profile" evidence="8">
    <location>
        <begin position="1"/>
        <end position="423"/>
    </location>
</feature>
<dbReference type="GO" id="GO:0022857">
    <property type="term" value="F:transmembrane transporter activity"/>
    <property type="evidence" value="ECO:0007669"/>
    <property type="project" value="InterPro"/>
</dbReference>
<feature type="transmembrane region" description="Helical" evidence="7">
    <location>
        <begin position="168"/>
        <end position="185"/>
    </location>
</feature>
<evidence type="ECO:0000313" key="10">
    <source>
        <dbReference type="Proteomes" id="UP000326170"/>
    </source>
</evidence>
<organism evidence="9 10">
    <name type="scientific">Natronorubrum aibiense</name>
    <dbReference type="NCBI Taxonomy" id="348826"/>
    <lineage>
        <taxon>Archaea</taxon>
        <taxon>Methanobacteriati</taxon>
        <taxon>Methanobacteriota</taxon>
        <taxon>Stenosarchaea group</taxon>
        <taxon>Halobacteria</taxon>
        <taxon>Halobacteriales</taxon>
        <taxon>Natrialbaceae</taxon>
        <taxon>Natronorubrum</taxon>
    </lineage>
</organism>
<feature type="transmembrane region" description="Helical" evidence="7">
    <location>
        <begin position="221"/>
        <end position="241"/>
    </location>
</feature>
<feature type="transmembrane region" description="Helical" evidence="7">
    <location>
        <begin position="49"/>
        <end position="70"/>
    </location>
</feature>
<keyword evidence="3" id="KW-1003">Cell membrane</keyword>
<dbReference type="GO" id="GO:0005886">
    <property type="term" value="C:plasma membrane"/>
    <property type="evidence" value="ECO:0007669"/>
    <property type="project" value="UniProtKB-SubCell"/>
</dbReference>
<evidence type="ECO:0000256" key="1">
    <source>
        <dbReference type="ARBA" id="ARBA00004651"/>
    </source>
</evidence>
<dbReference type="Pfam" id="PF07690">
    <property type="entry name" value="MFS_1"/>
    <property type="match status" value="1"/>
</dbReference>
<name>A0A5P9P8X6_9EURY</name>
<keyword evidence="4 7" id="KW-0812">Transmembrane</keyword>
<dbReference type="RefSeq" id="WP_152944154.1">
    <property type="nucleotide sequence ID" value="NZ_CP045490.1"/>
</dbReference>
<feature type="transmembrane region" description="Helical" evidence="7">
    <location>
        <begin position="139"/>
        <end position="162"/>
    </location>
</feature>
<dbReference type="InterPro" id="IPR036259">
    <property type="entry name" value="MFS_trans_sf"/>
</dbReference>
<proteinExistence type="predicted"/>
<reference evidence="9 10" key="1">
    <citation type="journal article" date="2007" name="Int. J. Syst. Evol. Microbiol.">
        <title>Natronorubrum sulfidifaciens sp. nov., an extremely haloalkaliphilic archaeon isolated from Aiding salt lake in Xin-Jiang, China.</title>
        <authorList>
            <person name="Cui H.L."/>
            <person name="Tohty D."/>
            <person name="Liu H.C."/>
            <person name="Liu S.J."/>
            <person name="Oren A."/>
            <person name="Zhou P.J."/>
        </authorList>
    </citation>
    <scope>NUCLEOTIDE SEQUENCE [LARGE SCALE GENOMIC DNA]</scope>
    <source>
        <strain evidence="9 10">7-3</strain>
        <plasmid evidence="9">unnamed2</plasmid>
    </source>
</reference>
<dbReference type="AlphaFoldDB" id="A0A5P9P8X6"/>
<comment type="subcellular location">
    <subcellularLocation>
        <location evidence="1">Cell membrane</location>
        <topology evidence="1">Multi-pass membrane protein</topology>
    </subcellularLocation>
</comment>
<feature type="transmembrane region" description="Helical" evidence="7">
    <location>
        <begin position="370"/>
        <end position="393"/>
    </location>
</feature>
<sequence>MSTAQSSRLTDNDRSITGFVMISHAVVHTYELSIPILMVIWLSEFGLSTAILGTAVAVGYGLFGVGALPAGVLVDKFGSRELVLVCLAGMGGSFLLLSAAQGIVTITIALCVWGVAASVYHPAGLSLISTGVEQRGTGFAYHGMAGNFGIAFGPLLTALLLLVFDWRVVTGLLVIPAGVAILYAVSSSFDETAAVQTETDGGELEDDESMSLSKFVTDSRALFTLGFTVAIGIVMMNGLFYRSTLTFLPDVLSGFVPNVADQLQLFDPGSPVAEEFDPASYLYSGLLMIGMAGQYVGGKLTDRIRIENGLMIVLSSLTVVAILFVPAAQAGVIPLLAVSALLGFLLFSLQPMYQATIAEYSPPEDRGLSYGYTYLGVFGVGAAGAAIAGYLLSITTVRTTFIILAIFPATGALLAIVLSRTGDRRS</sequence>
<dbReference type="EMBL" id="CP045490">
    <property type="protein sequence ID" value="QFU84599.1"/>
    <property type="molecule type" value="Genomic_DNA"/>
</dbReference>
<dbReference type="PROSITE" id="PS50850">
    <property type="entry name" value="MFS"/>
    <property type="match status" value="1"/>
</dbReference>
<feature type="transmembrane region" description="Helical" evidence="7">
    <location>
        <begin position="309"/>
        <end position="325"/>
    </location>
</feature>
<evidence type="ECO:0000256" key="3">
    <source>
        <dbReference type="ARBA" id="ARBA00022475"/>
    </source>
</evidence>
<evidence type="ECO:0000256" key="7">
    <source>
        <dbReference type="SAM" id="Phobius"/>
    </source>
</evidence>
<dbReference type="SUPFAM" id="SSF103473">
    <property type="entry name" value="MFS general substrate transporter"/>
    <property type="match status" value="1"/>
</dbReference>
<geneLocation type="plasmid" evidence="9 10">
    <name>unnamed2</name>
</geneLocation>
<dbReference type="InterPro" id="IPR011701">
    <property type="entry name" value="MFS"/>
</dbReference>
<evidence type="ECO:0000256" key="4">
    <source>
        <dbReference type="ARBA" id="ARBA00022692"/>
    </source>
</evidence>
<keyword evidence="5 7" id="KW-1133">Transmembrane helix</keyword>
<gene>
    <name evidence="9" type="ORF">GCU68_18850</name>
</gene>
<dbReference type="GeneID" id="42303118"/>
<dbReference type="Gene3D" id="1.20.1250.20">
    <property type="entry name" value="MFS general substrate transporter like domains"/>
    <property type="match status" value="1"/>
</dbReference>
<keyword evidence="6 7" id="KW-0472">Membrane</keyword>
<dbReference type="OrthoDB" id="204590at2157"/>
<feature type="transmembrane region" description="Helical" evidence="7">
    <location>
        <begin position="331"/>
        <end position="349"/>
    </location>
</feature>
<keyword evidence="10" id="KW-1185">Reference proteome</keyword>
<dbReference type="PANTHER" id="PTHR23517">
    <property type="entry name" value="RESISTANCE PROTEIN MDTM, PUTATIVE-RELATED-RELATED"/>
    <property type="match status" value="1"/>
</dbReference>
<feature type="transmembrane region" description="Helical" evidence="7">
    <location>
        <begin position="21"/>
        <end position="43"/>
    </location>
</feature>
<dbReference type="InterPro" id="IPR050171">
    <property type="entry name" value="MFS_Transporters"/>
</dbReference>
<dbReference type="KEGG" id="nas:GCU68_18850"/>
<evidence type="ECO:0000259" key="8">
    <source>
        <dbReference type="PROSITE" id="PS50850"/>
    </source>
</evidence>
<evidence type="ECO:0000313" key="9">
    <source>
        <dbReference type="EMBL" id="QFU84599.1"/>
    </source>
</evidence>
<evidence type="ECO:0000256" key="2">
    <source>
        <dbReference type="ARBA" id="ARBA00022448"/>
    </source>
</evidence>
<feature type="transmembrane region" description="Helical" evidence="7">
    <location>
        <begin position="399"/>
        <end position="418"/>
    </location>
</feature>
<dbReference type="InterPro" id="IPR020846">
    <property type="entry name" value="MFS_dom"/>
</dbReference>
<dbReference type="Proteomes" id="UP000326170">
    <property type="component" value="Plasmid unnamed2"/>
</dbReference>
<keyword evidence="2" id="KW-0813">Transport</keyword>
<protein>
    <submittedName>
        <fullName evidence="9">MFS transporter</fullName>
    </submittedName>
</protein>
<keyword evidence="9" id="KW-0614">Plasmid</keyword>
<evidence type="ECO:0000256" key="6">
    <source>
        <dbReference type="ARBA" id="ARBA00023136"/>
    </source>
</evidence>
<evidence type="ECO:0000256" key="5">
    <source>
        <dbReference type="ARBA" id="ARBA00022989"/>
    </source>
</evidence>
<accession>A0A5P9P8X6</accession>